<dbReference type="AlphaFoldDB" id="A0A540LRI3"/>
<comment type="caution">
    <text evidence="9">The sequence shown here is derived from an EMBL/GenBank/DDBJ whole genome shotgun (WGS) entry which is preliminary data.</text>
</comment>
<evidence type="ECO:0008006" key="11">
    <source>
        <dbReference type="Google" id="ProtNLM"/>
    </source>
</evidence>
<evidence type="ECO:0000256" key="3">
    <source>
        <dbReference type="ARBA" id="ARBA00022448"/>
    </source>
</evidence>
<dbReference type="EMBL" id="VIEB01000491">
    <property type="protein sequence ID" value="TQD89103.1"/>
    <property type="molecule type" value="Genomic_DNA"/>
</dbReference>
<protein>
    <recommendedName>
        <fullName evidence="11">Major facilitator superfamily (MFS) profile domain-containing protein</fullName>
    </recommendedName>
</protein>
<dbReference type="FunFam" id="1.20.1250.20:FF:000418">
    <property type="entry name" value="Folate-biopterin transporter 1, chloroplastic isoform A"/>
    <property type="match status" value="1"/>
</dbReference>
<feature type="compositionally biased region" description="Basic residues" evidence="7">
    <location>
        <begin position="47"/>
        <end position="60"/>
    </location>
</feature>
<proteinExistence type="inferred from homology"/>
<dbReference type="Pfam" id="PF03092">
    <property type="entry name" value="BT1"/>
    <property type="match status" value="1"/>
</dbReference>
<name>A0A540LRI3_MALBA</name>
<evidence type="ECO:0000256" key="6">
    <source>
        <dbReference type="ARBA" id="ARBA00023136"/>
    </source>
</evidence>
<keyword evidence="4 8" id="KW-0812">Transmembrane</keyword>
<dbReference type="Gene3D" id="1.20.1250.20">
    <property type="entry name" value="MFS general substrate transporter like domains"/>
    <property type="match status" value="1"/>
</dbReference>
<feature type="transmembrane region" description="Helical" evidence="8">
    <location>
        <begin position="168"/>
        <end position="187"/>
    </location>
</feature>
<dbReference type="InterPro" id="IPR039309">
    <property type="entry name" value="BT1"/>
</dbReference>
<dbReference type="PANTHER" id="PTHR31585">
    <property type="entry name" value="FOLATE-BIOPTERIN TRANSPORTER 1, CHLOROPLASTIC"/>
    <property type="match status" value="1"/>
</dbReference>
<evidence type="ECO:0000256" key="2">
    <source>
        <dbReference type="ARBA" id="ARBA00007015"/>
    </source>
</evidence>
<feature type="transmembrane region" description="Helical" evidence="8">
    <location>
        <begin position="524"/>
        <end position="543"/>
    </location>
</feature>
<feature type="transmembrane region" description="Helical" evidence="8">
    <location>
        <begin position="387"/>
        <end position="406"/>
    </location>
</feature>
<dbReference type="InterPro" id="IPR004324">
    <property type="entry name" value="FBT"/>
</dbReference>
<dbReference type="InterPro" id="IPR036259">
    <property type="entry name" value="MFS_trans_sf"/>
</dbReference>
<feature type="transmembrane region" description="Helical" evidence="8">
    <location>
        <begin position="486"/>
        <end position="512"/>
    </location>
</feature>
<feature type="transmembrane region" description="Helical" evidence="8">
    <location>
        <begin position="133"/>
        <end position="156"/>
    </location>
</feature>
<evidence type="ECO:0000256" key="7">
    <source>
        <dbReference type="SAM" id="MobiDB-lite"/>
    </source>
</evidence>
<feature type="transmembrane region" description="Helical" evidence="8">
    <location>
        <begin position="289"/>
        <end position="312"/>
    </location>
</feature>
<feature type="transmembrane region" description="Helical" evidence="8">
    <location>
        <begin position="418"/>
        <end position="438"/>
    </location>
</feature>
<dbReference type="SUPFAM" id="SSF103473">
    <property type="entry name" value="MFS general substrate transporter"/>
    <property type="match status" value="1"/>
</dbReference>
<evidence type="ECO:0000256" key="4">
    <source>
        <dbReference type="ARBA" id="ARBA00022692"/>
    </source>
</evidence>
<evidence type="ECO:0000256" key="8">
    <source>
        <dbReference type="SAM" id="Phobius"/>
    </source>
</evidence>
<sequence>MESPTFCSISILPSGSSVLSSHSFASPPPLCFVPRIRRKPCTLLSGAHRRARHRRRARRKPPPENDMSVAVPMPSPTRRLDLDDEPFLNSRIREMDVLITDRERAASMPSPSKNKHRKSSVKIFGVELCPDNVAVAMVYFVQGVLGLARLAVSFYLKDDLHLDPAETAVISGFSALPWLIKPVYGFISDSVPLFGYRRRSYLILSGLLGAVSWSLMATVVDSKFSVAFCIILGSLSVAFSDVVVDSMVVERARGESQSMSGSLQSLCWGSSAFGGIVSSYFSGSLVDAYGVRFVFGVTALLPLMTSAVAIIVNEQPVIDAAKEQNFPLAGQNLLESWKQNVLQLRDAVRQPNVFFPTLFIFLWQATPHSESAMFYFTTNKLGFTPEFLGRVKLVTSIASLLGVGLYNGFLKTVPLQKTFLVTTVFGSAIGLTQVLLVTGLNRKFGISNEWFAMGDSLVITVLSQASFMPVLVLAARLCPEGVEATLFATLMSISNAGSVLGGLMGAGLTQLLGVTKDQYDNLSLLIILCNLSSLLPLPLLGLLPRDHPDVKPEESGSDIEMKSS</sequence>
<dbReference type="NCBIfam" id="TIGR00788">
    <property type="entry name" value="fbt"/>
    <property type="match status" value="1"/>
</dbReference>
<accession>A0A540LRI3</accession>
<reference evidence="9 10" key="1">
    <citation type="journal article" date="2019" name="G3 (Bethesda)">
        <title>Sequencing of a Wild Apple (Malus baccata) Genome Unravels the Differences Between Cultivated and Wild Apple Species Regarding Disease Resistance and Cold Tolerance.</title>
        <authorList>
            <person name="Chen X."/>
        </authorList>
    </citation>
    <scope>NUCLEOTIDE SEQUENCE [LARGE SCALE GENOMIC DNA]</scope>
    <source>
        <strain evidence="10">cv. Shandingzi</strain>
        <tissue evidence="9">Leaves</tissue>
    </source>
</reference>
<keyword evidence="6 8" id="KW-0472">Membrane</keyword>
<evidence type="ECO:0000313" key="9">
    <source>
        <dbReference type="EMBL" id="TQD89103.1"/>
    </source>
</evidence>
<evidence type="ECO:0000313" key="10">
    <source>
        <dbReference type="Proteomes" id="UP000315295"/>
    </source>
</evidence>
<organism evidence="9 10">
    <name type="scientific">Malus baccata</name>
    <name type="common">Siberian crab apple</name>
    <name type="synonym">Pyrus baccata</name>
    <dbReference type="NCBI Taxonomy" id="106549"/>
    <lineage>
        <taxon>Eukaryota</taxon>
        <taxon>Viridiplantae</taxon>
        <taxon>Streptophyta</taxon>
        <taxon>Embryophyta</taxon>
        <taxon>Tracheophyta</taxon>
        <taxon>Spermatophyta</taxon>
        <taxon>Magnoliopsida</taxon>
        <taxon>eudicotyledons</taxon>
        <taxon>Gunneridae</taxon>
        <taxon>Pentapetalae</taxon>
        <taxon>rosids</taxon>
        <taxon>fabids</taxon>
        <taxon>Rosales</taxon>
        <taxon>Rosaceae</taxon>
        <taxon>Amygdaloideae</taxon>
        <taxon>Maleae</taxon>
        <taxon>Malus</taxon>
    </lineage>
</organism>
<keyword evidence="5 8" id="KW-1133">Transmembrane helix</keyword>
<keyword evidence="3" id="KW-0813">Transport</keyword>
<feature type="transmembrane region" description="Helical" evidence="8">
    <location>
        <begin position="224"/>
        <end position="244"/>
    </location>
</feature>
<feature type="transmembrane region" description="Helical" evidence="8">
    <location>
        <begin position="265"/>
        <end position="283"/>
    </location>
</feature>
<dbReference type="PANTHER" id="PTHR31585:SF0">
    <property type="entry name" value="FOLATE-BIOPTERIN TRANSPORTER 1, CHLOROPLASTIC"/>
    <property type="match status" value="1"/>
</dbReference>
<dbReference type="Proteomes" id="UP000315295">
    <property type="component" value="Unassembled WGS sequence"/>
</dbReference>
<feature type="region of interest" description="Disordered" evidence="7">
    <location>
        <begin position="46"/>
        <end position="75"/>
    </location>
</feature>
<dbReference type="GO" id="GO:0016020">
    <property type="term" value="C:membrane"/>
    <property type="evidence" value="ECO:0007669"/>
    <property type="project" value="UniProtKB-SubCell"/>
</dbReference>
<feature type="transmembrane region" description="Helical" evidence="8">
    <location>
        <begin position="450"/>
        <end position="474"/>
    </location>
</feature>
<evidence type="ECO:0000256" key="1">
    <source>
        <dbReference type="ARBA" id="ARBA00004141"/>
    </source>
</evidence>
<comment type="similarity">
    <text evidence="2">Belongs to the major facilitator superfamily. Folate-biopterin transporter (TC 2.A.71) family.</text>
</comment>
<evidence type="ECO:0000256" key="5">
    <source>
        <dbReference type="ARBA" id="ARBA00022989"/>
    </source>
</evidence>
<keyword evidence="10" id="KW-1185">Reference proteome</keyword>
<dbReference type="CDD" id="cd17484">
    <property type="entry name" value="MFS_FBT"/>
    <property type="match status" value="1"/>
</dbReference>
<gene>
    <name evidence="9" type="ORF">C1H46_025330</name>
</gene>
<feature type="transmembrane region" description="Helical" evidence="8">
    <location>
        <begin position="199"/>
        <end position="218"/>
    </location>
</feature>
<comment type="subcellular location">
    <subcellularLocation>
        <location evidence="1">Membrane</location>
        <topology evidence="1">Multi-pass membrane protein</topology>
    </subcellularLocation>
</comment>